<sequence>MTSYENSGPRPAVGRYHGFDHLTFWVGNAKQAAAYYIARFGFEPIGYKGLETGSRDIVSHAIAQKDVVFVFQSPLNPNNRILGDHMVLHGDAVKDVAFAVDDARGIYNKAVARGARSIREPWEEKDEDGTVIMATIGTYGDVEHTFVERSGYKGRFLPGFMAAKPDPINAFMPPIDLLFIDHCVGNQPDNEMVSACEMYEKTLDFHRFWSVDDKQMHTEYSALRSIVMTDYDQKVKMPINEPAVGKKKSQIQEFVDYHGGAGVQHIAIRSEDIIKSVTNLRARGVEFLGIPDAYYDNLRVRLQSSKLKVTEDMDTLQKLKILVDYDEEGYLLQIFTKPVEDRPTLFIEVIQRKNHQGFGAGNFKALFESIEHEQNKRGNL</sequence>
<dbReference type="Pfam" id="PF00903">
    <property type="entry name" value="Glyoxalase"/>
    <property type="match status" value="2"/>
</dbReference>
<proteinExistence type="inferred from homology"/>
<comment type="cofactor">
    <cofactor evidence="1">
        <name>Fe cation</name>
        <dbReference type="ChEBI" id="CHEBI:24875"/>
    </cofactor>
</comment>
<dbReference type="NCBIfam" id="TIGR01263">
    <property type="entry name" value="4HPPD"/>
    <property type="match status" value="1"/>
</dbReference>
<keyword evidence="8" id="KW-0408">Iron</keyword>
<dbReference type="Proteomes" id="UP001648503">
    <property type="component" value="Unassembled WGS sequence"/>
</dbReference>
<dbReference type="Gene3D" id="3.10.180.10">
    <property type="entry name" value="2,3-Dihydroxybiphenyl 1,2-Dioxygenase, domain 1"/>
    <property type="match status" value="2"/>
</dbReference>
<evidence type="ECO:0000256" key="3">
    <source>
        <dbReference type="ARBA" id="ARBA00005877"/>
    </source>
</evidence>
<evidence type="ECO:0000256" key="1">
    <source>
        <dbReference type="ARBA" id="ARBA00001962"/>
    </source>
</evidence>
<dbReference type="PROSITE" id="PS51819">
    <property type="entry name" value="VOC"/>
    <property type="match status" value="2"/>
</dbReference>
<evidence type="ECO:0000256" key="10">
    <source>
        <dbReference type="PIRNR" id="PIRNR009283"/>
    </source>
</evidence>
<evidence type="ECO:0000256" key="7">
    <source>
        <dbReference type="ARBA" id="ARBA00022878"/>
    </source>
</evidence>
<dbReference type="SUPFAM" id="SSF54593">
    <property type="entry name" value="Glyoxalase/Bleomycin resistance protein/Dihydroxybiphenyl dioxygenase"/>
    <property type="match status" value="1"/>
</dbReference>
<keyword evidence="5" id="KW-0479">Metal-binding</keyword>
<dbReference type="InterPro" id="IPR041735">
    <property type="entry name" value="4OHPhenylPyrv_dOase_C"/>
</dbReference>
<name>A0ABQ8FKD6_9FUNG</name>
<comment type="similarity">
    <text evidence="3 10">Belongs to the 4HPPD family.</text>
</comment>
<evidence type="ECO:0000259" key="11">
    <source>
        <dbReference type="PROSITE" id="PS51819"/>
    </source>
</evidence>
<reference evidence="12 13" key="1">
    <citation type="submission" date="2021-02" db="EMBL/GenBank/DDBJ databases">
        <title>Variation within the Batrachochytrium salamandrivorans European outbreak.</title>
        <authorList>
            <person name="Kelly M."/>
            <person name="Pasmans F."/>
            <person name="Shea T.P."/>
            <person name="Munoz J.F."/>
            <person name="Carranza S."/>
            <person name="Cuomo C.A."/>
            <person name="Martel A."/>
        </authorList>
    </citation>
    <scope>NUCLEOTIDE SEQUENCE [LARGE SCALE GENOMIC DNA]</scope>
    <source>
        <strain evidence="12 13">AMFP18/2</strain>
    </source>
</reference>
<dbReference type="InterPro" id="IPR041736">
    <property type="entry name" value="4OHPhenylPyrv_dOase_N"/>
</dbReference>
<dbReference type="EMBL" id="JAFCIX010000060">
    <property type="protein sequence ID" value="KAH6599791.1"/>
    <property type="molecule type" value="Genomic_DNA"/>
</dbReference>
<evidence type="ECO:0000256" key="2">
    <source>
        <dbReference type="ARBA" id="ARBA00005162"/>
    </source>
</evidence>
<keyword evidence="13" id="KW-1185">Reference proteome</keyword>
<dbReference type="PANTHER" id="PTHR11959">
    <property type="entry name" value="4-HYDROXYPHENYLPYRUVATE DIOXYGENASE"/>
    <property type="match status" value="1"/>
</dbReference>
<dbReference type="CDD" id="cd08342">
    <property type="entry name" value="HPPD_N_like"/>
    <property type="match status" value="1"/>
</dbReference>
<evidence type="ECO:0000313" key="12">
    <source>
        <dbReference type="EMBL" id="KAH6599791.1"/>
    </source>
</evidence>
<evidence type="ECO:0000256" key="8">
    <source>
        <dbReference type="ARBA" id="ARBA00023004"/>
    </source>
</evidence>
<dbReference type="PANTHER" id="PTHR11959:SF1">
    <property type="entry name" value="4-HYDROXYPHENYLPYRUVATE DIOXYGENASE"/>
    <property type="match status" value="1"/>
</dbReference>
<evidence type="ECO:0000256" key="9">
    <source>
        <dbReference type="ARBA" id="ARBA00023232"/>
    </source>
</evidence>
<organism evidence="12 13">
    <name type="scientific">Batrachochytrium salamandrivorans</name>
    <dbReference type="NCBI Taxonomy" id="1357716"/>
    <lineage>
        <taxon>Eukaryota</taxon>
        <taxon>Fungi</taxon>
        <taxon>Fungi incertae sedis</taxon>
        <taxon>Chytridiomycota</taxon>
        <taxon>Chytridiomycota incertae sedis</taxon>
        <taxon>Chytridiomycetes</taxon>
        <taxon>Rhizophydiales</taxon>
        <taxon>Rhizophydiales incertae sedis</taxon>
        <taxon>Batrachochytrium</taxon>
    </lineage>
</organism>
<accession>A0ABQ8FKD6</accession>
<feature type="domain" description="VOC" evidence="11">
    <location>
        <begin position="179"/>
        <end position="337"/>
    </location>
</feature>
<keyword evidence="6" id="KW-0677">Repeat</keyword>
<evidence type="ECO:0000256" key="5">
    <source>
        <dbReference type="ARBA" id="ARBA00022723"/>
    </source>
</evidence>
<keyword evidence="9" id="KW-0585">Phenylalanine catabolism</keyword>
<dbReference type="PIRSF" id="PIRSF009283">
    <property type="entry name" value="HPP_dOase"/>
    <property type="match status" value="1"/>
</dbReference>
<comment type="caution">
    <text evidence="12">The sequence shown here is derived from an EMBL/GenBank/DDBJ whole genome shotgun (WGS) entry which is preliminary data.</text>
</comment>
<evidence type="ECO:0000256" key="6">
    <source>
        <dbReference type="ARBA" id="ARBA00022737"/>
    </source>
</evidence>
<dbReference type="InterPro" id="IPR004360">
    <property type="entry name" value="Glyas_Fos-R_dOase_dom"/>
</dbReference>
<keyword evidence="7" id="KW-0828">Tyrosine catabolism</keyword>
<feature type="domain" description="VOC" evidence="11">
    <location>
        <begin position="18"/>
        <end position="149"/>
    </location>
</feature>
<dbReference type="InterPro" id="IPR037523">
    <property type="entry name" value="VOC_core"/>
</dbReference>
<dbReference type="InterPro" id="IPR029068">
    <property type="entry name" value="Glyas_Bleomycin-R_OHBP_Dase"/>
</dbReference>
<evidence type="ECO:0000313" key="13">
    <source>
        <dbReference type="Proteomes" id="UP001648503"/>
    </source>
</evidence>
<comment type="pathway">
    <text evidence="2">Amino-acid degradation; L-phenylalanine degradation; acetoacetate and fumarate from L-phenylalanine: step 3/6.</text>
</comment>
<protein>
    <recommendedName>
        <fullName evidence="4 10">4-hydroxyphenylpyruvate dioxygenase</fullName>
    </recommendedName>
</protein>
<dbReference type="InterPro" id="IPR005956">
    <property type="entry name" value="4OHPhenylPyrv_dOase"/>
</dbReference>
<gene>
    <name evidence="12" type="ORF">BASA50_002815</name>
</gene>
<dbReference type="CDD" id="cd07250">
    <property type="entry name" value="HPPD_C_like"/>
    <property type="match status" value="1"/>
</dbReference>
<evidence type="ECO:0000256" key="4">
    <source>
        <dbReference type="ARBA" id="ARBA00013222"/>
    </source>
</evidence>